<gene>
    <name evidence="9" type="ORF">A4H97_17870</name>
</gene>
<protein>
    <recommendedName>
        <fullName evidence="8">Threonine/serine exporter-like N-terminal domain-containing protein</fullName>
    </recommendedName>
</protein>
<dbReference type="PANTHER" id="PTHR34390:SF2">
    <property type="entry name" value="SUCCINATE TRANSPORTER SUBUNIT YJJP-RELATED"/>
    <property type="match status" value="1"/>
</dbReference>
<evidence type="ECO:0000256" key="2">
    <source>
        <dbReference type="ARBA" id="ARBA00022475"/>
    </source>
</evidence>
<comment type="subcellular location">
    <subcellularLocation>
        <location evidence="1">Cell membrane</location>
        <topology evidence="1">Multi-pass membrane protein</topology>
    </subcellularLocation>
</comment>
<dbReference type="Pfam" id="PF06738">
    <property type="entry name" value="ThrE"/>
    <property type="match status" value="1"/>
</dbReference>
<reference evidence="10" key="1">
    <citation type="submission" date="2016-04" db="EMBL/GenBank/DDBJ databases">
        <authorList>
            <person name="Chen L."/>
            <person name="Zhuang W."/>
            <person name="Wang G."/>
        </authorList>
    </citation>
    <scope>NUCLEOTIDE SEQUENCE [LARGE SCALE GENOMIC DNA]</scope>
    <source>
        <strain evidence="10">17621</strain>
    </source>
</reference>
<dbReference type="PANTHER" id="PTHR34390">
    <property type="entry name" value="UPF0442 PROTEIN YJJB-RELATED"/>
    <property type="match status" value="1"/>
</dbReference>
<dbReference type="GO" id="GO:0015744">
    <property type="term" value="P:succinate transport"/>
    <property type="evidence" value="ECO:0007669"/>
    <property type="project" value="TreeGrafter"/>
</dbReference>
<feature type="transmembrane region" description="Helical" evidence="7">
    <location>
        <begin position="178"/>
        <end position="198"/>
    </location>
</feature>
<accession>A0A1V9E1U6</accession>
<feature type="transmembrane region" description="Helical" evidence="7">
    <location>
        <begin position="204"/>
        <end position="225"/>
    </location>
</feature>
<dbReference type="Proteomes" id="UP000192610">
    <property type="component" value="Unassembled WGS sequence"/>
</dbReference>
<comment type="similarity">
    <text evidence="6">Belongs to the ThrE exporter (TC 2.A.79) family.</text>
</comment>
<sequence length="261" mass="27763">MEAGYLKTVNESNAFGTLLLDVGISLLQAGANNDRVRVAMSELAAVYQYVPHIIVASGSVSLVLDDKEGNTLFNDIRSTSISGINFTVISGISRLSWVAAEKGWTILELKNEFIKCQAAGHYSRLIILFFMSIAGAATCYTFGGGYIEMAITFSATFIGLFVKQQLTKSNPNPFICTYIAAAVASLFTGFFNFAGLAVTPVNAFSTSVLFLIPGVLLINSFADLIEGSTVSGIVRGVNALIHILAIALGLLTTIVILNLKG</sequence>
<evidence type="ECO:0000256" key="1">
    <source>
        <dbReference type="ARBA" id="ARBA00004651"/>
    </source>
</evidence>
<feature type="transmembrane region" description="Helical" evidence="7">
    <location>
        <begin position="125"/>
        <end position="143"/>
    </location>
</feature>
<comment type="caution">
    <text evidence="9">The sequence shown here is derived from an EMBL/GenBank/DDBJ whole genome shotgun (WGS) entry which is preliminary data.</text>
</comment>
<dbReference type="OrthoDB" id="9813917at2"/>
<evidence type="ECO:0000256" key="7">
    <source>
        <dbReference type="SAM" id="Phobius"/>
    </source>
</evidence>
<dbReference type="InterPro" id="IPR050539">
    <property type="entry name" value="ThrE_Dicarb/AminoAcid_Exp"/>
</dbReference>
<organism evidence="9 10">
    <name type="scientific">Niastella yeongjuensis</name>
    <dbReference type="NCBI Taxonomy" id="354355"/>
    <lineage>
        <taxon>Bacteria</taxon>
        <taxon>Pseudomonadati</taxon>
        <taxon>Bacteroidota</taxon>
        <taxon>Chitinophagia</taxon>
        <taxon>Chitinophagales</taxon>
        <taxon>Chitinophagaceae</taxon>
        <taxon>Niastella</taxon>
    </lineage>
</organism>
<keyword evidence="5 7" id="KW-0472">Membrane</keyword>
<feature type="transmembrane region" description="Helical" evidence="7">
    <location>
        <begin position="237"/>
        <end position="259"/>
    </location>
</feature>
<evidence type="ECO:0000256" key="6">
    <source>
        <dbReference type="ARBA" id="ARBA00034125"/>
    </source>
</evidence>
<dbReference type="GO" id="GO:0005886">
    <property type="term" value="C:plasma membrane"/>
    <property type="evidence" value="ECO:0007669"/>
    <property type="project" value="UniProtKB-SubCell"/>
</dbReference>
<keyword evidence="10" id="KW-1185">Reference proteome</keyword>
<evidence type="ECO:0000313" key="9">
    <source>
        <dbReference type="EMBL" id="OQP40080.1"/>
    </source>
</evidence>
<name>A0A1V9E1U6_9BACT</name>
<feature type="domain" description="Threonine/serine exporter-like N-terminal" evidence="8">
    <location>
        <begin position="18"/>
        <end position="255"/>
    </location>
</feature>
<evidence type="ECO:0000259" key="8">
    <source>
        <dbReference type="Pfam" id="PF06738"/>
    </source>
</evidence>
<evidence type="ECO:0000256" key="5">
    <source>
        <dbReference type="ARBA" id="ARBA00023136"/>
    </source>
</evidence>
<dbReference type="EMBL" id="LVXG01000078">
    <property type="protein sequence ID" value="OQP40080.1"/>
    <property type="molecule type" value="Genomic_DNA"/>
</dbReference>
<dbReference type="GO" id="GO:0022857">
    <property type="term" value="F:transmembrane transporter activity"/>
    <property type="evidence" value="ECO:0007669"/>
    <property type="project" value="InterPro"/>
</dbReference>
<dbReference type="AlphaFoldDB" id="A0A1V9E1U6"/>
<evidence type="ECO:0000256" key="4">
    <source>
        <dbReference type="ARBA" id="ARBA00022989"/>
    </source>
</evidence>
<dbReference type="RefSeq" id="WP_081204586.1">
    <property type="nucleotide sequence ID" value="NZ_FOCZ01000003.1"/>
</dbReference>
<keyword evidence="3 7" id="KW-0812">Transmembrane</keyword>
<evidence type="ECO:0000256" key="3">
    <source>
        <dbReference type="ARBA" id="ARBA00022692"/>
    </source>
</evidence>
<dbReference type="STRING" id="354355.SAMN05660816_02319"/>
<proteinExistence type="inferred from homology"/>
<keyword evidence="2" id="KW-1003">Cell membrane</keyword>
<keyword evidence="4 7" id="KW-1133">Transmembrane helix</keyword>
<dbReference type="InterPro" id="IPR010619">
    <property type="entry name" value="ThrE-like_N"/>
</dbReference>
<evidence type="ECO:0000313" key="10">
    <source>
        <dbReference type="Proteomes" id="UP000192610"/>
    </source>
</evidence>